<evidence type="ECO:0000256" key="3">
    <source>
        <dbReference type="ARBA" id="ARBA00023002"/>
    </source>
</evidence>
<dbReference type="SUPFAM" id="SSF51430">
    <property type="entry name" value="NAD(P)-linked oxidoreductase"/>
    <property type="match status" value="1"/>
</dbReference>
<dbReference type="AlphaFoldDB" id="A0A5E8BBV6"/>
<keyword evidence="2" id="KW-0521">NADP</keyword>
<protein>
    <recommendedName>
        <fullName evidence="7">NADP-dependent oxidoreductase domain-containing protein</fullName>
    </recommendedName>
</protein>
<dbReference type="GeneID" id="43580259"/>
<dbReference type="CDD" id="cd19120">
    <property type="entry name" value="AKR_AKR3C2-3"/>
    <property type="match status" value="1"/>
</dbReference>
<sequence>MTIQIPTATLNNGIEIPLLAFGAGTIWNKPRVKRLTGIDLPEINQATVTIVLEALRSGHRHIDTAEVYETETEVGLAIAQFLQETPGISRKDLFVTTKIFKHASDPAAALDASLKRLGLEYVDLYLIHKPELERFGTSVNQVWPKLEEAYRAGKTRAIGVSNFSTEQLDNLVSFAQIKPAVNQIEHHPYFQERTPGIVEYAKTHGILLEAFGPLGAITLPDYATAPLTPILDRLAAKYHKTPAQISLRWTVQNGILPVTTTSRPERVAGPLHIFDFELTSAEVAEISQVGQSFAYRKFVTLTKELEEAQYGSGK</sequence>
<name>A0A5E8BBV6_9ASCO</name>
<evidence type="ECO:0000256" key="2">
    <source>
        <dbReference type="ARBA" id="ARBA00022857"/>
    </source>
</evidence>
<evidence type="ECO:0000313" key="8">
    <source>
        <dbReference type="EMBL" id="VVT46887.1"/>
    </source>
</evidence>
<dbReference type="Pfam" id="PF00248">
    <property type="entry name" value="Aldo_ket_red"/>
    <property type="match status" value="1"/>
</dbReference>
<dbReference type="OrthoDB" id="416253at2759"/>
<keyword evidence="9" id="KW-1185">Reference proteome</keyword>
<dbReference type="InterPro" id="IPR018170">
    <property type="entry name" value="Aldo/ket_reductase_CS"/>
</dbReference>
<dbReference type="InterPro" id="IPR036812">
    <property type="entry name" value="NAD(P)_OxRdtase_dom_sf"/>
</dbReference>
<evidence type="ECO:0000256" key="1">
    <source>
        <dbReference type="ARBA" id="ARBA00007905"/>
    </source>
</evidence>
<feature type="site" description="Lowers pKa of active site Tyr" evidence="6">
    <location>
        <position position="98"/>
    </location>
</feature>
<dbReference type="RefSeq" id="XP_031852050.1">
    <property type="nucleotide sequence ID" value="XM_031996159.1"/>
</dbReference>
<dbReference type="PANTHER" id="PTHR43827">
    <property type="entry name" value="2,5-DIKETO-D-GLUCONIC ACID REDUCTASE"/>
    <property type="match status" value="1"/>
</dbReference>
<organism evidence="8 9">
    <name type="scientific">Magnusiomyces paraingens</name>
    <dbReference type="NCBI Taxonomy" id="2606893"/>
    <lineage>
        <taxon>Eukaryota</taxon>
        <taxon>Fungi</taxon>
        <taxon>Dikarya</taxon>
        <taxon>Ascomycota</taxon>
        <taxon>Saccharomycotina</taxon>
        <taxon>Dipodascomycetes</taxon>
        <taxon>Dipodascales</taxon>
        <taxon>Dipodascaceae</taxon>
        <taxon>Magnusiomyces</taxon>
    </lineage>
</organism>
<dbReference type="Gene3D" id="3.20.20.100">
    <property type="entry name" value="NADP-dependent oxidoreductase domain"/>
    <property type="match status" value="1"/>
</dbReference>
<evidence type="ECO:0000256" key="6">
    <source>
        <dbReference type="PIRSR" id="PIRSR000097-3"/>
    </source>
</evidence>
<evidence type="ECO:0000256" key="4">
    <source>
        <dbReference type="PIRSR" id="PIRSR000097-1"/>
    </source>
</evidence>
<dbReference type="PIRSF" id="PIRSF000097">
    <property type="entry name" value="AKR"/>
    <property type="match status" value="1"/>
</dbReference>
<dbReference type="PROSITE" id="PS00062">
    <property type="entry name" value="ALDOKETO_REDUCTASE_2"/>
    <property type="match status" value="1"/>
</dbReference>
<dbReference type="GO" id="GO:0016652">
    <property type="term" value="F:oxidoreductase activity, acting on NAD(P)H as acceptor"/>
    <property type="evidence" value="ECO:0007669"/>
    <property type="project" value="InterPro"/>
</dbReference>
<evidence type="ECO:0000256" key="5">
    <source>
        <dbReference type="PIRSR" id="PIRSR000097-2"/>
    </source>
</evidence>
<comment type="similarity">
    <text evidence="1">Belongs to the aldo/keto reductase family.</text>
</comment>
<dbReference type="PRINTS" id="PR00069">
    <property type="entry name" value="ALDKETRDTASE"/>
</dbReference>
<keyword evidence="3" id="KW-0560">Oxidoreductase</keyword>
<gene>
    <name evidence="8" type="ORF">SAPINGB_P001437</name>
</gene>
<dbReference type="GO" id="GO:0016616">
    <property type="term" value="F:oxidoreductase activity, acting on the CH-OH group of donors, NAD or NADP as acceptor"/>
    <property type="evidence" value="ECO:0007669"/>
    <property type="project" value="UniProtKB-ARBA"/>
</dbReference>
<feature type="binding site" evidence="5">
    <location>
        <position position="128"/>
    </location>
    <ligand>
        <name>substrate</name>
    </ligand>
</feature>
<dbReference type="InterPro" id="IPR044494">
    <property type="entry name" value="AKR3C2/3"/>
</dbReference>
<dbReference type="EMBL" id="CABVLU010000001">
    <property type="protein sequence ID" value="VVT46887.1"/>
    <property type="molecule type" value="Genomic_DNA"/>
</dbReference>
<dbReference type="FunFam" id="3.20.20.100:FF:000002">
    <property type="entry name" value="2,5-diketo-D-gluconic acid reductase A"/>
    <property type="match status" value="1"/>
</dbReference>
<dbReference type="InterPro" id="IPR023210">
    <property type="entry name" value="NADP_OxRdtase_dom"/>
</dbReference>
<proteinExistence type="inferred from homology"/>
<reference evidence="8 9" key="1">
    <citation type="submission" date="2019-09" db="EMBL/GenBank/DDBJ databases">
        <authorList>
            <person name="Brejova B."/>
        </authorList>
    </citation>
    <scope>NUCLEOTIDE SEQUENCE [LARGE SCALE GENOMIC DNA]</scope>
</reference>
<dbReference type="Proteomes" id="UP000398389">
    <property type="component" value="Unassembled WGS sequence"/>
</dbReference>
<accession>A0A5E8BBV6</accession>
<dbReference type="PANTHER" id="PTHR43827:SF3">
    <property type="entry name" value="NADP-DEPENDENT OXIDOREDUCTASE DOMAIN-CONTAINING PROTEIN"/>
    <property type="match status" value="1"/>
</dbReference>
<evidence type="ECO:0000259" key="7">
    <source>
        <dbReference type="Pfam" id="PF00248"/>
    </source>
</evidence>
<feature type="domain" description="NADP-dependent oxidoreductase" evidence="7">
    <location>
        <begin position="48"/>
        <end position="289"/>
    </location>
</feature>
<dbReference type="InterPro" id="IPR020471">
    <property type="entry name" value="AKR"/>
</dbReference>
<evidence type="ECO:0000313" key="9">
    <source>
        <dbReference type="Proteomes" id="UP000398389"/>
    </source>
</evidence>
<feature type="active site" description="Proton donor" evidence="4">
    <location>
        <position position="68"/>
    </location>
</feature>